<evidence type="ECO:0000313" key="9">
    <source>
        <dbReference type="Proteomes" id="UP000242638"/>
    </source>
</evidence>
<feature type="chain" id="PRO_5018269625" description="Biotinidase" evidence="6">
    <location>
        <begin position="17"/>
        <end position="167"/>
    </location>
</feature>
<dbReference type="Ensembl" id="ENSPRET00000004673.1">
    <property type="protein sequence ID" value="ENSPREP00000004609.1"/>
    <property type="gene ID" value="ENSPREG00000003210.1"/>
</dbReference>
<dbReference type="InterPro" id="IPR003010">
    <property type="entry name" value="C-N_Hydrolase"/>
</dbReference>
<comment type="function">
    <text evidence="2">Catalytic release of biotin from biocytin, the product of biotin-dependent carboxylases degradation.</text>
</comment>
<dbReference type="Gene3D" id="3.60.110.10">
    <property type="entry name" value="Carbon-nitrogen hydrolase"/>
    <property type="match status" value="1"/>
</dbReference>
<dbReference type="SUPFAM" id="SSF56317">
    <property type="entry name" value="Carbon-nitrogen hydrolase"/>
    <property type="match status" value="1"/>
</dbReference>
<keyword evidence="6" id="KW-0732">Signal</keyword>
<evidence type="ECO:0000256" key="2">
    <source>
        <dbReference type="ARBA" id="ARBA00037073"/>
    </source>
</evidence>
<reference evidence="8" key="2">
    <citation type="submission" date="2025-08" db="UniProtKB">
        <authorList>
            <consortium name="Ensembl"/>
        </authorList>
    </citation>
    <scope>IDENTIFICATION</scope>
    <source>
        <strain evidence="8">Guanapo</strain>
    </source>
</reference>
<name>A0A3P9N4W1_POERE</name>
<dbReference type="Pfam" id="PF00795">
    <property type="entry name" value="CN_hydrolase"/>
    <property type="match status" value="1"/>
</dbReference>
<dbReference type="AlphaFoldDB" id="A0A3P9N4W1"/>
<keyword evidence="9" id="KW-1185">Reference proteome</keyword>
<comment type="similarity">
    <text evidence="1">Belongs to the carbon-nitrogen hydrolase superfamily. BTD/VNN family.</text>
</comment>
<evidence type="ECO:0000313" key="8">
    <source>
        <dbReference type="Ensembl" id="ENSPREP00000004609.1"/>
    </source>
</evidence>
<evidence type="ECO:0000256" key="1">
    <source>
        <dbReference type="ARBA" id="ARBA00008225"/>
    </source>
</evidence>
<dbReference type="EC" id="3.5.1.12" evidence="3"/>
<dbReference type="PANTHER" id="PTHR10609">
    <property type="entry name" value="BIOTINIDASE-RELATED"/>
    <property type="match status" value="1"/>
</dbReference>
<dbReference type="GeneTree" id="ENSGT00390000013823"/>
<reference evidence="8" key="3">
    <citation type="submission" date="2025-09" db="UniProtKB">
        <authorList>
            <consortium name="Ensembl"/>
        </authorList>
    </citation>
    <scope>IDENTIFICATION</scope>
    <source>
        <strain evidence="8">Guanapo</strain>
    </source>
</reference>
<organism evidence="8 9">
    <name type="scientific">Poecilia reticulata</name>
    <name type="common">Guppy</name>
    <name type="synonym">Acanthophacelus reticulatus</name>
    <dbReference type="NCBI Taxonomy" id="8081"/>
    <lineage>
        <taxon>Eukaryota</taxon>
        <taxon>Metazoa</taxon>
        <taxon>Chordata</taxon>
        <taxon>Craniata</taxon>
        <taxon>Vertebrata</taxon>
        <taxon>Euteleostomi</taxon>
        <taxon>Actinopterygii</taxon>
        <taxon>Neopterygii</taxon>
        <taxon>Teleostei</taxon>
        <taxon>Neoteleostei</taxon>
        <taxon>Acanthomorphata</taxon>
        <taxon>Ovalentaria</taxon>
        <taxon>Atherinomorphae</taxon>
        <taxon>Cyprinodontiformes</taxon>
        <taxon>Poeciliidae</taxon>
        <taxon>Poeciliinae</taxon>
        <taxon>Poecilia</taxon>
    </lineage>
</organism>
<comment type="catalytic activity">
    <reaction evidence="5">
        <text>biocytin + H2O = biotin + L-lysine</text>
        <dbReference type="Rhea" id="RHEA:77171"/>
        <dbReference type="ChEBI" id="CHEBI:15377"/>
        <dbReference type="ChEBI" id="CHEBI:32551"/>
        <dbReference type="ChEBI" id="CHEBI:57586"/>
        <dbReference type="ChEBI" id="CHEBI:195545"/>
        <dbReference type="EC" id="3.5.1.12"/>
    </reaction>
</comment>
<feature type="domain" description="CN hydrolase" evidence="7">
    <location>
        <begin position="36"/>
        <end position="167"/>
    </location>
</feature>
<dbReference type="Proteomes" id="UP000242638">
    <property type="component" value="Unassembled WGS sequence"/>
</dbReference>
<dbReference type="PANTHER" id="PTHR10609:SF14">
    <property type="entry name" value="BIOTINIDASE"/>
    <property type="match status" value="1"/>
</dbReference>
<evidence type="ECO:0000256" key="4">
    <source>
        <dbReference type="ARBA" id="ARBA00039680"/>
    </source>
</evidence>
<protein>
    <recommendedName>
        <fullName evidence="4">Biotinidase</fullName>
        <ecNumber evidence="3">3.5.1.12</ecNumber>
    </recommendedName>
</protein>
<sequence length="167" mass="18590">MLVVFLLVVCLGETESAVDSYVAAVYEHRVILNPNPRVPVSRHEALIHMQKNLDIYEQQAAKAAQQVGSKILVFPEDGIHGFNFTRSSISGYMETIPDPQEESWNPCTEPDKHNNTEVLQRLSCMARRNNLYLVANMPDLLCVPFSSGEQQNCSPCCSGEQHGGRAT</sequence>
<dbReference type="GO" id="GO:0047708">
    <property type="term" value="F:biotinidase activity"/>
    <property type="evidence" value="ECO:0007669"/>
    <property type="project" value="UniProtKB-EC"/>
</dbReference>
<proteinExistence type="inferred from homology"/>
<evidence type="ECO:0000256" key="3">
    <source>
        <dbReference type="ARBA" id="ARBA00039012"/>
    </source>
</evidence>
<accession>A0A3P9N4W1</accession>
<evidence type="ECO:0000256" key="5">
    <source>
        <dbReference type="ARBA" id="ARBA00043697"/>
    </source>
</evidence>
<dbReference type="InterPro" id="IPR040154">
    <property type="entry name" value="Biotinidase/VNN"/>
</dbReference>
<evidence type="ECO:0000256" key="6">
    <source>
        <dbReference type="SAM" id="SignalP"/>
    </source>
</evidence>
<dbReference type="PROSITE" id="PS50263">
    <property type="entry name" value="CN_HYDROLASE"/>
    <property type="match status" value="1"/>
</dbReference>
<dbReference type="InterPro" id="IPR036526">
    <property type="entry name" value="C-N_Hydrolase_sf"/>
</dbReference>
<feature type="signal peptide" evidence="6">
    <location>
        <begin position="1"/>
        <end position="16"/>
    </location>
</feature>
<dbReference type="Bgee" id="ENSPREG00000003210">
    <property type="expression patterns" value="Expressed in caudal fin and 1 other cell type or tissue"/>
</dbReference>
<evidence type="ECO:0000259" key="7">
    <source>
        <dbReference type="PROSITE" id="PS50263"/>
    </source>
</evidence>
<reference evidence="9" key="1">
    <citation type="submission" date="2013-11" db="EMBL/GenBank/DDBJ databases">
        <title>The genomic landscape of the Guanapo guppy.</title>
        <authorList>
            <person name="Kuenstner A."/>
            <person name="Dreyer C."/>
        </authorList>
    </citation>
    <scope>NUCLEOTIDE SEQUENCE</scope>
    <source>
        <strain evidence="9">Guanapo</strain>
    </source>
</reference>